<comment type="caution">
    <text evidence="11">The sequence shown here is derived from an EMBL/GenBank/DDBJ whole genome shotgun (WGS) entry which is preliminary data.</text>
</comment>
<dbReference type="InterPro" id="IPR003439">
    <property type="entry name" value="ABC_transporter-like_ATP-bd"/>
</dbReference>
<feature type="transmembrane region" description="Helical" evidence="9">
    <location>
        <begin position="460"/>
        <end position="486"/>
    </location>
</feature>
<feature type="non-terminal residue" evidence="11">
    <location>
        <position position="670"/>
    </location>
</feature>
<feature type="transmembrane region" description="Helical" evidence="9">
    <location>
        <begin position="356"/>
        <end position="376"/>
    </location>
</feature>
<dbReference type="STRING" id="1965070.A0A443QE53"/>
<dbReference type="InterPro" id="IPR050352">
    <property type="entry name" value="ABCG_transporters"/>
</dbReference>
<feature type="transmembrane region" description="Helical" evidence="9">
    <location>
        <begin position="498"/>
        <end position="520"/>
    </location>
</feature>
<proteinExistence type="inferred from homology"/>
<sequence>MRANPESNKIQSSDHFSVQWEDLRYRLERPLINVLIDKMLGISNVVRSKTIIREINGEFKSGELTALMGPSGTGKSTLLECIIGKRRIGRSGFVGITGNKKVRIAFIPQQDHFFHLLTVREALIFAFKLQSSTFDKIGQFERIDSIGENERFALENQIVNSILAQLSLHDCEQTRISNLSGGQMKRFSIAQELVVRPDILVLDEPTTGLDSSSCLQTVKMLRELTQQSPPIAIFATIHQPSAKLFKLFHKVYILSITGKFIYNQSPASIHEWLQLFNMNCPDFYNAADFMIEIASGDHGQECIESMAEATIVSTTNEINKNAALLEEQILPPKFRRFYQIMVLTQRQLTYYKRETVILFFRVFFVVFVGSFLAILFEGTGHRGGCPPANIDTLTLENYKDFDKQIIEEQSKVENNLGLFFIIAVFLQFYASLFGIINVIIKIKAVGKEVSNYWYDAFSYFISISLADIPIQFSCISLFFIYSYYFTGQEMQLWRVIKFALIYFAIVYICEAIGMLIASIFAPNLTVSVFIGPLNIIPQIFFSGFLILINNIPSYLRIFANFAHLRFALEGMLITVYGDRCEEGIRAKIEFAKQRVTYFVVTILNYVLDQNEYEDFDAETFEAHRRDVKNLTTILSNVVTIGFEDFVKGDREIKSLVLVTFQLDDHSFALK</sequence>
<feature type="domain" description="ABC transporter" evidence="10">
    <location>
        <begin position="18"/>
        <end position="290"/>
    </location>
</feature>
<dbReference type="GO" id="GO:0005524">
    <property type="term" value="F:ATP binding"/>
    <property type="evidence" value="ECO:0007669"/>
    <property type="project" value="UniProtKB-KW"/>
</dbReference>
<feature type="transmembrane region" description="Helical" evidence="9">
    <location>
        <begin position="416"/>
        <end position="440"/>
    </location>
</feature>
<comment type="similarity">
    <text evidence="2">Belongs to the ABC transporter superfamily. ABCG family. Eye pigment precursor importer (TC 3.A.1.204) subfamily.</text>
</comment>
<evidence type="ECO:0000256" key="5">
    <source>
        <dbReference type="ARBA" id="ARBA00022741"/>
    </source>
</evidence>
<dbReference type="GO" id="GO:0016887">
    <property type="term" value="F:ATP hydrolysis activity"/>
    <property type="evidence" value="ECO:0007669"/>
    <property type="project" value="InterPro"/>
</dbReference>
<keyword evidence="8 9" id="KW-0472">Membrane</keyword>
<gene>
    <name evidence="11" type="ORF">B4U79_12228</name>
</gene>
<dbReference type="EMBL" id="NCKU01009504">
    <property type="protein sequence ID" value="RWS01280.1"/>
    <property type="molecule type" value="Genomic_DNA"/>
</dbReference>
<dbReference type="AlphaFoldDB" id="A0A443QE53"/>
<feature type="transmembrane region" description="Helical" evidence="9">
    <location>
        <begin position="526"/>
        <end position="548"/>
    </location>
</feature>
<protein>
    <submittedName>
        <fullName evidence="11">ATP-binding cassette sub-family G member 4-like protein</fullName>
    </submittedName>
</protein>
<evidence type="ECO:0000313" key="12">
    <source>
        <dbReference type="Proteomes" id="UP000285301"/>
    </source>
</evidence>
<evidence type="ECO:0000256" key="7">
    <source>
        <dbReference type="ARBA" id="ARBA00022989"/>
    </source>
</evidence>
<evidence type="ECO:0000256" key="2">
    <source>
        <dbReference type="ARBA" id="ARBA00005814"/>
    </source>
</evidence>
<dbReference type="OrthoDB" id="66620at2759"/>
<dbReference type="GO" id="GO:0005886">
    <property type="term" value="C:plasma membrane"/>
    <property type="evidence" value="ECO:0007669"/>
    <property type="project" value="TreeGrafter"/>
</dbReference>
<keyword evidence="3" id="KW-0813">Transport</keyword>
<reference evidence="11 12" key="1">
    <citation type="journal article" date="2018" name="Gigascience">
        <title>Genomes of trombidid mites reveal novel predicted allergens and laterally-transferred genes associated with secondary metabolism.</title>
        <authorList>
            <person name="Dong X."/>
            <person name="Chaisiri K."/>
            <person name="Xia D."/>
            <person name="Armstrong S.D."/>
            <person name="Fang Y."/>
            <person name="Donnelly M.J."/>
            <person name="Kadowaki T."/>
            <person name="McGarry J.W."/>
            <person name="Darby A.C."/>
            <person name="Makepeace B.L."/>
        </authorList>
    </citation>
    <scope>NUCLEOTIDE SEQUENCE [LARGE SCALE GENOMIC DNA]</scope>
    <source>
        <strain evidence="11">UoL-WK</strain>
    </source>
</reference>
<dbReference type="InterPro" id="IPR003593">
    <property type="entry name" value="AAA+_ATPase"/>
</dbReference>
<organism evidence="11 12">
    <name type="scientific">Dinothrombium tinctorium</name>
    <dbReference type="NCBI Taxonomy" id="1965070"/>
    <lineage>
        <taxon>Eukaryota</taxon>
        <taxon>Metazoa</taxon>
        <taxon>Ecdysozoa</taxon>
        <taxon>Arthropoda</taxon>
        <taxon>Chelicerata</taxon>
        <taxon>Arachnida</taxon>
        <taxon>Acari</taxon>
        <taxon>Acariformes</taxon>
        <taxon>Trombidiformes</taxon>
        <taxon>Prostigmata</taxon>
        <taxon>Anystina</taxon>
        <taxon>Parasitengona</taxon>
        <taxon>Trombidioidea</taxon>
        <taxon>Trombidiidae</taxon>
        <taxon>Dinothrombium</taxon>
    </lineage>
</organism>
<dbReference type="Gene3D" id="3.40.50.300">
    <property type="entry name" value="P-loop containing nucleotide triphosphate hydrolases"/>
    <property type="match status" value="1"/>
</dbReference>
<dbReference type="Proteomes" id="UP000285301">
    <property type="component" value="Unassembled WGS sequence"/>
</dbReference>
<comment type="subcellular location">
    <subcellularLocation>
        <location evidence="1">Membrane</location>
        <topology evidence="1">Multi-pass membrane protein</topology>
    </subcellularLocation>
</comment>
<evidence type="ECO:0000256" key="9">
    <source>
        <dbReference type="SAM" id="Phobius"/>
    </source>
</evidence>
<dbReference type="PROSITE" id="PS50893">
    <property type="entry name" value="ABC_TRANSPORTER_2"/>
    <property type="match status" value="1"/>
</dbReference>
<keyword evidence="6 11" id="KW-0067">ATP-binding</keyword>
<dbReference type="InterPro" id="IPR027417">
    <property type="entry name" value="P-loop_NTPase"/>
</dbReference>
<dbReference type="Pfam" id="PF01061">
    <property type="entry name" value="ABC2_membrane"/>
    <property type="match status" value="1"/>
</dbReference>
<keyword evidence="4 9" id="KW-0812">Transmembrane</keyword>
<evidence type="ECO:0000256" key="4">
    <source>
        <dbReference type="ARBA" id="ARBA00022692"/>
    </source>
</evidence>
<dbReference type="InterPro" id="IPR017871">
    <property type="entry name" value="ABC_transporter-like_CS"/>
</dbReference>
<keyword evidence="12" id="KW-1185">Reference proteome</keyword>
<dbReference type="InterPro" id="IPR013525">
    <property type="entry name" value="ABC2_TM"/>
</dbReference>
<evidence type="ECO:0000313" key="11">
    <source>
        <dbReference type="EMBL" id="RWS01280.1"/>
    </source>
</evidence>
<evidence type="ECO:0000256" key="3">
    <source>
        <dbReference type="ARBA" id="ARBA00022448"/>
    </source>
</evidence>
<name>A0A443QE53_9ACAR</name>
<dbReference type="PROSITE" id="PS00211">
    <property type="entry name" value="ABC_TRANSPORTER_1"/>
    <property type="match status" value="1"/>
</dbReference>
<dbReference type="Pfam" id="PF19055">
    <property type="entry name" value="ABC2_membrane_7"/>
    <property type="match status" value="1"/>
</dbReference>
<dbReference type="SUPFAM" id="SSF52540">
    <property type="entry name" value="P-loop containing nucleoside triphosphate hydrolases"/>
    <property type="match status" value="1"/>
</dbReference>
<evidence type="ECO:0000256" key="6">
    <source>
        <dbReference type="ARBA" id="ARBA00022840"/>
    </source>
</evidence>
<dbReference type="Pfam" id="PF00005">
    <property type="entry name" value="ABC_tran"/>
    <property type="match status" value="1"/>
</dbReference>
<dbReference type="PANTHER" id="PTHR48041">
    <property type="entry name" value="ABC TRANSPORTER G FAMILY MEMBER 28"/>
    <property type="match status" value="1"/>
</dbReference>
<accession>A0A443QE53</accession>
<keyword evidence="5" id="KW-0547">Nucleotide-binding</keyword>
<dbReference type="PANTHER" id="PTHR48041:SF78">
    <property type="entry name" value="ABC TRANSPORTER EXPRESSED IN TRACHEA, ISOFORM A"/>
    <property type="match status" value="1"/>
</dbReference>
<evidence type="ECO:0000256" key="8">
    <source>
        <dbReference type="ARBA" id="ARBA00023136"/>
    </source>
</evidence>
<dbReference type="InterPro" id="IPR043926">
    <property type="entry name" value="ABCG_dom"/>
</dbReference>
<keyword evidence="7 9" id="KW-1133">Transmembrane helix</keyword>
<dbReference type="SMART" id="SM00382">
    <property type="entry name" value="AAA"/>
    <property type="match status" value="1"/>
</dbReference>
<evidence type="ECO:0000256" key="1">
    <source>
        <dbReference type="ARBA" id="ARBA00004141"/>
    </source>
</evidence>
<evidence type="ECO:0000259" key="10">
    <source>
        <dbReference type="PROSITE" id="PS50893"/>
    </source>
</evidence>
<dbReference type="GO" id="GO:0140359">
    <property type="term" value="F:ABC-type transporter activity"/>
    <property type="evidence" value="ECO:0007669"/>
    <property type="project" value="InterPro"/>
</dbReference>